<protein>
    <submittedName>
        <fullName evidence="2">CAZy families GH102 protein</fullName>
    </submittedName>
</protein>
<name>A0A060BYN0_9BORD</name>
<dbReference type="Pfam" id="PF06725">
    <property type="entry name" value="3D"/>
    <property type="match status" value="1"/>
</dbReference>
<dbReference type="AlphaFoldDB" id="A0A060BYN0"/>
<dbReference type="GO" id="GO:0004553">
    <property type="term" value="F:hydrolase activity, hydrolyzing O-glycosyl compounds"/>
    <property type="evidence" value="ECO:0007669"/>
    <property type="project" value="InterPro"/>
</dbReference>
<sequence length="39" mass="4218">MGTPIYLATTYPASSRPLRRLMFAQDTGAAIKGAARTDF</sequence>
<organism evidence="2">
    <name type="scientific">uncultured Bordetella sp</name>
    <dbReference type="NCBI Taxonomy" id="296836"/>
    <lineage>
        <taxon>Bacteria</taxon>
        <taxon>Pseudomonadati</taxon>
        <taxon>Pseudomonadota</taxon>
        <taxon>Betaproteobacteria</taxon>
        <taxon>Burkholderiales</taxon>
        <taxon>Alcaligenaceae</taxon>
        <taxon>Bordetella</taxon>
        <taxon>environmental samples</taxon>
    </lineage>
</organism>
<dbReference type="GO" id="GO:0009254">
    <property type="term" value="P:peptidoglycan turnover"/>
    <property type="evidence" value="ECO:0007669"/>
    <property type="project" value="InterPro"/>
</dbReference>
<proteinExistence type="predicted"/>
<dbReference type="Gene3D" id="2.40.40.10">
    <property type="entry name" value="RlpA-like domain"/>
    <property type="match status" value="1"/>
</dbReference>
<accession>A0A060BYN0</accession>
<reference evidence="2" key="1">
    <citation type="journal article" date="2013" name="Environ. Microbiol.">
        <title>Seasonally variable intestinal metagenomes of the red palm weevil (Rhynchophorus ferrugineus).</title>
        <authorList>
            <person name="Jia S."/>
            <person name="Zhang X."/>
            <person name="Zhang G."/>
            <person name="Yin A."/>
            <person name="Zhang S."/>
            <person name="Li F."/>
            <person name="Wang L."/>
            <person name="Zhao D."/>
            <person name="Yun Q."/>
            <person name="Tala"/>
            <person name="Wang J."/>
            <person name="Sun G."/>
            <person name="Baabdullah M."/>
            <person name="Yu X."/>
            <person name="Hu S."/>
            <person name="Al-Mssallem I.S."/>
            <person name="Yu J."/>
        </authorList>
    </citation>
    <scope>NUCLEOTIDE SEQUENCE</scope>
</reference>
<dbReference type="SUPFAM" id="SSF50685">
    <property type="entry name" value="Barwin-like endoglucanases"/>
    <property type="match status" value="1"/>
</dbReference>
<dbReference type="InterPro" id="IPR036908">
    <property type="entry name" value="RlpA-like_sf"/>
</dbReference>
<dbReference type="EMBL" id="KF120785">
    <property type="protein sequence ID" value="AIA88064.1"/>
    <property type="molecule type" value="Genomic_DNA"/>
</dbReference>
<evidence type="ECO:0000313" key="2">
    <source>
        <dbReference type="EMBL" id="AIA88064.1"/>
    </source>
</evidence>
<dbReference type="InterPro" id="IPR010611">
    <property type="entry name" value="3D_dom"/>
</dbReference>
<feature type="domain" description="3D" evidence="1">
    <location>
        <begin position="1"/>
        <end position="38"/>
    </location>
</feature>
<dbReference type="GO" id="GO:0019867">
    <property type="term" value="C:outer membrane"/>
    <property type="evidence" value="ECO:0007669"/>
    <property type="project" value="InterPro"/>
</dbReference>
<evidence type="ECO:0000259" key="1">
    <source>
        <dbReference type="Pfam" id="PF06725"/>
    </source>
</evidence>